<sequence length="546" mass="60045">MTWLLETLVWTGVLIALVLVVRRPVARHFGPRTAYALWALPLLRLCLPPLVLPAAEPRFEATPVVDPQVLAALDSAELAEVPANLVSDPTPGWWEGLETGILALWLVGAATYIALRLVAYHQLRRDLLLDARSVGDAGRIRLVETPATRSPLAFGLFDKVVALPPGFMANPDRATRDLALAHELAHHRSHDLLANFAALPLFAIHWFNPLAQLGWNAMRRDQEAACDARVVEGRDRLERAHYAALIAGAAAAPRAALAAPMACPVLGEKSIIHRLRNLTMTDHSVRRRRIGGAFVGIAALALPLTASITYAHSSPTEAIEPPTAPDAPLPPEAPLSPEAPAAPDAPDAPEAVAKVHRVLVTRAAGDRTEGKRRVTVIRDGKAEDFEIDIEGQEGRRFMFRGADGKVFTPQSPEFKEHMAKLEERMAKLDKELEAKFKFDEKSLHAFTEEHRKAAERMARSGEKLARLAPLVEMSCEDGGDSRVVEGKDGRKVFRFCRRTVMHGAVSGLRSAREAIAANSRMSEETRREVLDKLDREIERLESEKRG</sequence>
<gene>
    <name evidence="4" type="primary">mecR1</name>
    <name evidence="4" type="ORF">A6F68_01951</name>
</gene>
<dbReference type="Pfam" id="PF05569">
    <property type="entry name" value="Peptidase_M56"/>
    <property type="match status" value="1"/>
</dbReference>
<feature type="domain" description="Peptidase M56" evidence="3">
    <location>
        <begin position="4"/>
        <end position="277"/>
    </location>
</feature>
<dbReference type="CDD" id="cd07341">
    <property type="entry name" value="M56_BlaR1_MecR1_like"/>
    <property type="match status" value="1"/>
</dbReference>
<evidence type="ECO:0000313" key="5">
    <source>
        <dbReference type="Proteomes" id="UP000092932"/>
    </source>
</evidence>
<evidence type="ECO:0000259" key="3">
    <source>
        <dbReference type="Pfam" id="PF05569"/>
    </source>
</evidence>
<dbReference type="PANTHER" id="PTHR34978:SF3">
    <property type="entry name" value="SLR0241 PROTEIN"/>
    <property type="match status" value="1"/>
</dbReference>
<feature type="transmembrane region" description="Helical" evidence="2">
    <location>
        <begin position="34"/>
        <end position="55"/>
    </location>
</feature>
<dbReference type="STRING" id="692370.A6F68_01951"/>
<feature type="region of interest" description="Disordered" evidence="1">
    <location>
        <begin position="315"/>
        <end position="348"/>
    </location>
</feature>
<keyword evidence="5" id="KW-1185">Reference proteome</keyword>
<dbReference type="PANTHER" id="PTHR34978">
    <property type="entry name" value="POSSIBLE SENSOR-TRANSDUCER PROTEIN BLAR"/>
    <property type="match status" value="1"/>
</dbReference>
<keyword evidence="2" id="KW-0812">Transmembrane</keyword>
<keyword evidence="2" id="KW-1133">Transmembrane helix</keyword>
<feature type="transmembrane region" description="Helical" evidence="2">
    <location>
        <begin position="6"/>
        <end position="22"/>
    </location>
</feature>
<dbReference type="InterPro" id="IPR008756">
    <property type="entry name" value="Peptidase_M56"/>
</dbReference>
<dbReference type="RefSeq" id="WP_067679185.1">
    <property type="nucleotide sequence ID" value="NZ_CP016591.1"/>
</dbReference>
<proteinExistence type="predicted"/>
<name>A0A1B2AE81_9SPHN</name>
<dbReference type="PATRIC" id="fig|692370.5.peg.1967"/>
<evidence type="ECO:0000256" key="2">
    <source>
        <dbReference type="SAM" id="Phobius"/>
    </source>
</evidence>
<feature type="transmembrane region" description="Helical" evidence="2">
    <location>
        <begin position="290"/>
        <end position="311"/>
    </location>
</feature>
<reference evidence="4 5" key="1">
    <citation type="submission" date="2016-07" db="EMBL/GenBank/DDBJ databases">
        <title>Complete genome sequence of Altererythrobacter dongtanensis KCTC 22672, a type strain with esterase isolated from tidal flat.</title>
        <authorList>
            <person name="Cheng H."/>
            <person name="Wu Y.-H."/>
            <person name="Zhou P."/>
            <person name="Huo Y.-Y."/>
            <person name="Wang C.-S."/>
            <person name="Xu X.-W."/>
        </authorList>
    </citation>
    <scope>NUCLEOTIDE SEQUENCE [LARGE SCALE GENOMIC DNA]</scope>
    <source>
        <strain evidence="4 5">KCTC 22672</strain>
    </source>
</reference>
<dbReference type="AlphaFoldDB" id="A0A1B2AE81"/>
<dbReference type="OrthoDB" id="1628901at2"/>
<accession>A0A1B2AE81</accession>
<feature type="compositionally biased region" description="Low complexity" evidence="1">
    <location>
        <begin position="335"/>
        <end position="348"/>
    </location>
</feature>
<evidence type="ECO:0000313" key="4">
    <source>
        <dbReference type="EMBL" id="ANY20459.1"/>
    </source>
</evidence>
<dbReference type="Proteomes" id="UP000092932">
    <property type="component" value="Chromosome"/>
</dbReference>
<organism evidence="4 5">
    <name type="scientific">Tsuneonella dongtanensis</name>
    <dbReference type="NCBI Taxonomy" id="692370"/>
    <lineage>
        <taxon>Bacteria</taxon>
        <taxon>Pseudomonadati</taxon>
        <taxon>Pseudomonadota</taxon>
        <taxon>Alphaproteobacteria</taxon>
        <taxon>Sphingomonadales</taxon>
        <taxon>Erythrobacteraceae</taxon>
        <taxon>Tsuneonella</taxon>
    </lineage>
</organism>
<feature type="compositionally biased region" description="Pro residues" evidence="1">
    <location>
        <begin position="322"/>
        <end position="334"/>
    </location>
</feature>
<dbReference type="EMBL" id="CP016591">
    <property type="protein sequence ID" value="ANY20459.1"/>
    <property type="molecule type" value="Genomic_DNA"/>
</dbReference>
<keyword evidence="2" id="KW-0472">Membrane</keyword>
<dbReference type="KEGG" id="ado:A6F68_01951"/>
<evidence type="ECO:0000256" key="1">
    <source>
        <dbReference type="SAM" id="MobiDB-lite"/>
    </source>
</evidence>
<dbReference type="InterPro" id="IPR052173">
    <property type="entry name" value="Beta-lactam_resp_regulator"/>
</dbReference>
<protein>
    <submittedName>
        <fullName evidence="4">Methicillin resistance mecR1 protein</fullName>
    </submittedName>
</protein>
<feature type="transmembrane region" description="Helical" evidence="2">
    <location>
        <begin position="100"/>
        <end position="119"/>
    </location>
</feature>